<dbReference type="GO" id="GO:0008428">
    <property type="term" value="F:ribonuclease inhibitor activity"/>
    <property type="evidence" value="ECO:0007669"/>
    <property type="project" value="InterPro"/>
</dbReference>
<organism evidence="10 11">
    <name type="scientific">Raphidocelis subcapitata</name>
    <dbReference type="NCBI Taxonomy" id="307507"/>
    <lineage>
        <taxon>Eukaryota</taxon>
        <taxon>Viridiplantae</taxon>
        <taxon>Chlorophyta</taxon>
        <taxon>core chlorophytes</taxon>
        <taxon>Chlorophyceae</taxon>
        <taxon>CS clade</taxon>
        <taxon>Sphaeropleales</taxon>
        <taxon>Selenastraceae</taxon>
        <taxon>Raphidocelis</taxon>
    </lineage>
</organism>
<accession>A0A2V0NJW2</accession>
<dbReference type="CDD" id="cd16841">
    <property type="entry name" value="RraA_family"/>
    <property type="match status" value="1"/>
</dbReference>
<dbReference type="GO" id="GO:0008948">
    <property type="term" value="F:oxaloacetate decarboxylase activity"/>
    <property type="evidence" value="ECO:0007669"/>
    <property type="project" value="UniProtKB-EC"/>
</dbReference>
<dbReference type="OrthoDB" id="1476984at2759"/>
<dbReference type="AlphaFoldDB" id="A0A2V0NJW2"/>
<comment type="cofactor">
    <cofactor evidence="9">
        <name>a divalent metal cation</name>
        <dbReference type="ChEBI" id="CHEBI:60240"/>
    </cofactor>
</comment>
<keyword evidence="8" id="KW-0460">Magnesium</keyword>
<dbReference type="GO" id="GO:0047443">
    <property type="term" value="F:4-hydroxy-4-methyl-2-oxoglutarate aldolase activity"/>
    <property type="evidence" value="ECO:0007669"/>
    <property type="project" value="UniProtKB-EC"/>
</dbReference>
<dbReference type="Gene3D" id="3.50.30.40">
    <property type="entry name" value="Ribonuclease E inhibitor RraA/RraA-like"/>
    <property type="match status" value="1"/>
</dbReference>
<proteinExistence type="inferred from homology"/>
<dbReference type="NCBIfam" id="NF006875">
    <property type="entry name" value="PRK09372.1"/>
    <property type="match status" value="1"/>
</dbReference>
<dbReference type="InParanoid" id="A0A2V0NJW2"/>
<dbReference type="GO" id="GO:0051252">
    <property type="term" value="P:regulation of RNA metabolic process"/>
    <property type="evidence" value="ECO:0007669"/>
    <property type="project" value="InterPro"/>
</dbReference>
<evidence type="ECO:0000256" key="5">
    <source>
        <dbReference type="ARBA" id="ARBA00023239"/>
    </source>
</evidence>
<dbReference type="InterPro" id="IPR010203">
    <property type="entry name" value="RraA"/>
</dbReference>
<evidence type="ECO:0000256" key="8">
    <source>
        <dbReference type="PIRSR" id="PIRSR605493-1"/>
    </source>
</evidence>
<dbReference type="EC" id="4.1.1.112" evidence="9"/>
<name>A0A2V0NJW2_9CHLO</name>
<evidence type="ECO:0000313" key="10">
    <source>
        <dbReference type="EMBL" id="GBF87544.1"/>
    </source>
</evidence>
<comment type="cofactor">
    <cofactor evidence="8">
        <name>Mg(2+)</name>
        <dbReference type="ChEBI" id="CHEBI:18420"/>
    </cofactor>
</comment>
<dbReference type="InterPro" id="IPR005493">
    <property type="entry name" value="RraA/RraA-like"/>
</dbReference>
<evidence type="ECO:0000256" key="6">
    <source>
        <dbReference type="ARBA" id="ARBA00025046"/>
    </source>
</evidence>
<keyword evidence="4 8" id="KW-0479">Metal-binding</keyword>
<evidence type="ECO:0000256" key="4">
    <source>
        <dbReference type="ARBA" id="ARBA00022723"/>
    </source>
</evidence>
<dbReference type="FunCoup" id="A0A2V0NJW2">
    <property type="interactions" value="239"/>
</dbReference>
<dbReference type="Proteomes" id="UP000247498">
    <property type="component" value="Unassembled WGS sequence"/>
</dbReference>
<evidence type="ECO:0000256" key="2">
    <source>
        <dbReference type="ARBA" id="ARBA00008621"/>
    </source>
</evidence>
<feature type="binding site" evidence="8">
    <location>
        <begin position="147"/>
        <end position="150"/>
    </location>
    <ligand>
        <name>substrate</name>
    </ligand>
</feature>
<evidence type="ECO:0000313" key="11">
    <source>
        <dbReference type="Proteomes" id="UP000247498"/>
    </source>
</evidence>
<protein>
    <recommendedName>
        <fullName evidence="9">4-hydroxy-4-methyl-2-oxoglutarate aldolase</fullName>
        <shortName evidence="9">HMG aldolase</shortName>
        <ecNumber evidence="9">4.1.1.112</ecNumber>
        <ecNumber evidence="9">4.1.3.17</ecNumber>
    </recommendedName>
    <alternativeName>
        <fullName evidence="9">Oxaloacetate decarboxylase</fullName>
    </alternativeName>
</protein>
<gene>
    <name evidence="10" type="ORF">Rsub_00255</name>
</gene>
<comment type="function">
    <text evidence="6 9">Catalyzes the aldol cleavage of 4-hydroxy-4-methyl-2-oxoglutarate (HMG) into 2 molecules of pyruvate. Also contains a secondary oxaloacetate (OAA) decarboxylase activity due to the common pyruvate enolate transition state formed following C-C bond cleavage in the retro-aldol and decarboxylation reactions.</text>
</comment>
<comment type="catalytic activity">
    <reaction evidence="1 9">
        <text>4-hydroxy-4-methyl-2-oxoglutarate = 2 pyruvate</text>
        <dbReference type="Rhea" id="RHEA:22748"/>
        <dbReference type="ChEBI" id="CHEBI:15361"/>
        <dbReference type="ChEBI" id="CHEBI:58276"/>
        <dbReference type="EC" id="4.1.3.17"/>
    </reaction>
</comment>
<comment type="subunit">
    <text evidence="3 9">Homotrimer.</text>
</comment>
<comment type="catalytic activity">
    <reaction evidence="7 9">
        <text>oxaloacetate + H(+) = pyruvate + CO2</text>
        <dbReference type="Rhea" id="RHEA:15641"/>
        <dbReference type="ChEBI" id="CHEBI:15361"/>
        <dbReference type="ChEBI" id="CHEBI:15378"/>
        <dbReference type="ChEBI" id="CHEBI:16452"/>
        <dbReference type="ChEBI" id="CHEBI:16526"/>
        <dbReference type="EC" id="4.1.1.112"/>
    </reaction>
</comment>
<feature type="binding site" evidence="8">
    <location>
        <position position="170"/>
    </location>
    <ligand>
        <name>Mg(2+)</name>
        <dbReference type="ChEBI" id="CHEBI:18420"/>
    </ligand>
</feature>
<dbReference type="SUPFAM" id="SSF89562">
    <property type="entry name" value="RraA-like"/>
    <property type="match status" value="1"/>
</dbReference>
<evidence type="ECO:0000256" key="3">
    <source>
        <dbReference type="ARBA" id="ARBA00011233"/>
    </source>
</evidence>
<dbReference type="EMBL" id="BDRX01000001">
    <property type="protein sequence ID" value="GBF87544.1"/>
    <property type="molecule type" value="Genomic_DNA"/>
</dbReference>
<dbReference type="PANTHER" id="PTHR33254">
    <property type="entry name" value="4-HYDROXY-4-METHYL-2-OXOGLUTARATE ALDOLASE 3-RELATED"/>
    <property type="match status" value="1"/>
</dbReference>
<evidence type="ECO:0000256" key="7">
    <source>
        <dbReference type="ARBA" id="ARBA00047973"/>
    </source>
</evidence>
<reference evidence="10 11" key="1">
    <citation type="journal article" date="2018" name="Sci. Rep.">
        <title>Raphidocelis subcapitata (=Pseudokirchneriella subcapitata) provides an insight into genome evolution and environmental adaptations in the Sphaeropleales.</title>
        <authorList>
            <person name="Suzuki S."/>
            <person name="Yamaguchi H."/>
            <person name="Nakajima N."/>
            <person name="Kawachi M."/>
        </authorList>
    </citation>
    <scope>NUCLEOTIDE SEQUENCE [LARGE SCALE GENOMIC DNA]</scope>
    <source>
        <strain evidence="10 11">NIES-35</strain>
    </source>
</reference>
<keyword evidence="5 9" id="KW-0456">Lyase</keyword>
<dbReference type="EC" id="4.1.3.17" evidence="9"/>
<dbReference type="STRING" id="307507.A0A2V0NJW2"/>
<sequence length="233" mass="24288">MRRAALSALRLSAAWPRGTEPWQGAAAALCQAALPLPAAAGPARALATGGVNPDGTPFADAQRAGTADLCDVHVPEPVDKISQRKVQIAQPGLFRDFGGRAKFSGPASTVLCFENNPLVRKALCDEKGEGRVLVVDAGASMRCAVLGDNLAESAQKNGWSGIIVHGCIRDSATIAALPNLGVKALATHPLKSSKRDPGFRDVPVTFAGVTIKPGDWVYADEDGILVAPHELKL</sequence>
<dbReference type="Pfam" id="PF03737">
    <property type="entry name" value="RraA-like"/>
    <property type="match status" value="1"/>
</dbReference>
<evidence type="ECO:0000256" key="9">
    <source>
        <dbReference type="RuleBase" id="RU004338"/>
    </source>
</evidence>
<dbReference type="NCBIfam" id="TIGR01935">
    <property type="entry name" value="NOT-MenG"/>
    <property type="match status" value="1"/>
</dbReference>
<comment type="similarity">
    <text evidence="2 9">Belongs to the class II aldolase/RraA-like family.</text>
</comment>
<dbReference type="InterPro" id="IPR036704">
    <property type="entry name" value="RraA/RraA-like_sf"/>
</dbReference>
<keyword evidence="11" id="KW-1185">Reference proteome</keyword>
<dbReference type="GO" id="GO:0046872">
    <property type="term" value="F:metal ion binding"/>
    <property type="evidence" value="ECO:0007669"/>
    <property type="project" value="UniProtKB-KW"/>
</dbReference>
<evidence type="ECO:0000256" key="1">
    <source>
        <dbReference type="ARBA" id="ARBA00001342"/>
    </source>
</evidence>
<feature type="binding site" evidence="8">
    <location>
        <position position="169"/>
    </location>
    <ligand>
        <name>substrate</name>
    </ligand>
</feature>
<dbReference type="PANTHER" id="PTHR33254:SF4">
    <property type="entry name" value="4-HYDROXY-4-METHYL-2-OXOGLUTARATE ALDOLASE 3-RELATED"/>
    <property type="match status" value="1"/>
</dbReference>
<comment type="caution">
    <text evidence="10">The sequence shown here is derived from an EMBL/GenBank/DDBJ whole genome shotgun (WGS) entry which is preliminary data.</text>
</comment>